<comment type="caution">
    <text evidence="8">The sequence shown here is derived from an EMBL/GenBank/DDBJ whole genome shotgun (WGS) entry which is preliminary data.</text>
</comment>
<feature type="transmembrane region" description="Helical" evidence="6">
    <location>
        <begin position="280"/>
        <end position="303"/>
    </location>
</feature>
<dbReference type="InterPro" id="IPR011701">
    <property type="entry name" value="MFS"/>
</dbReference>
<dbReference type="EMBL" id="JANWTC010000012">
    <property type="protein sequence ID" value="MCS5480578.1"/>
    <property type="molecule type" value="Genomic_DNA"/>
</dbReference>
<comment type="subcellular location">
    <subcellularLocation>
        <location evidence="1">Cell membrane</location>
        <topology evidence="1">Multi-pass membrane protein</topology>
    </subcellularLocation>
</comment>
<feature type="transmembrane region" description="Helical" evidence="6">
    <location>
        <begin position="344"/>
        <end position="365"/>
    </location>
</feature>
<keyword evidence="4 6" id="KW-1133">Transmembrane helix</keyword>
<feature type="transmembrane region" description="Helical" evidence="6">
    <location>
        <begin position="42"/>
        <end position="65"/>
    </location>
</feature>
<keyword evidence="9" id="KW-1185">Reference proteome</keyword>
<dbReference type="InterPro" id="IPR020846">
    <property type="entry name" value="MFS_dom"/>
</dbReference>
<feature type="transmembrane region" description="Helical" evidence="6">
    <location>
        <begin position="252"/>
        <end position="273"/>
    </location>
</feature>
<dbReference type="PROSITE" id="PS50850">
    <property type="entry name" value="MFS"/>
    <property type="match status" value="1"/>
</dbReference>
<evidence type="ECO:0000259" key="7">
    <source>
        <dbReference type="PROSITE" id="PS50850"/>
    </source>
</evidence>
<dbReference type="InterPro" id="IPR036259">
    <property type="entry name" value="MFS_trans_sf"/>
</dbReference>
<evidence type="ECO:0000256" key="1">
    <source>
        <dbReference type="ARBA" id="ARBA00004651"/>
    </source>
</evidence>
<gene>
    <name evidence="8" type="ORF">NYP18_13045</name>
</gene>
<feature type="transmembrane region" description="Helical" evidence="6">
    <location>
        <begin position="371"/>
        <end position="394"/>
    </location>
</feature>
<organism evidence="8 9">
    <name type="scientific">Corynebacterium lemuris</name>
    <dbReference type="NCBI Taxonomy" id="1859292"/>
    <lineage>
        <taxon>Bacteria</taxon>
        <taxon>Bacillati</taxon>
        <taxon>Actinomycetota</taxon>
        <taxon>Actinomycetes</taxon>
        <taxon>Mycobacteriales</taxon>
        <taxon>Corynebacteriaceae</taxon>
        <taxon>Corynebacterium</taxon>
    </lineage>
</organism>
<dbReference type="CDD" id="cd06173">
    <property type="entry name" value="MFS_MefA_like"/>
    <property type="match status" value="1"/>
</dbReference>
<evidence type="ECO:0000256" key="5">
    <source>
        <dbReference type="ARBA" id="ARBA00023136"/>
    </source>
</evidence>
<dbReference type="Pfam" id="PF07690">
    <property type="entry name" value="MFS_1"/>
    <property type="match status" value="1"/>
</dbReference>
<dbReference type="SUPFAM" id="SSF103473">
    <property type="entry name" value="MFS general substrate transporter"/>
    <property type="match status" value="1"/>
</dbReference>
<accession>A0ABT2FZC1</accession>
<feature type="domain" description="Major facilitator superfamily (MFS) profile" evidence="7">
    <location>
        <begin position="9"/>
        <end position="400"/>
    </location>
</feature>
<dbReference type="PANTHER" id="PTHR23513:SF6">
    <property type="entry name" value="MAJOR FACILITATOR SUPERFAMILY ASSOCIATED DOMAIN-CONTAINING PROTEIN"/>
    <property type="match status" value="1"/>
</dbReference>
<feature type="transmembrane region" description="Helical" evidence="6">
    <location>
        <begin position="101"/>
        <end position="122"/>
    </location>
</feature>
<feature type="transmembrane region" description="Helical" evidence="6">
    <location>
        <begin position="12"/>
        <end position="36"/>
    </location>
</feature>
<dbReference type="RefSeq" id="WP_259428640.1">
    <property type="nucleotide sequence ID" value="NZ_JANWTC010000012.1"/>
</dbReference>
<evidence type="ECO:0000256" key="3">
    <source>
        <dbReference type="ARBA" id="ARBA00022692"/>
    </source>
</evidence>
<proteinExistence type="predicted"/>
<evidence type="ECO:0000313" key="8">
    <source>
        <dbReference type="EMBL" id="MCS5480578.1"/>
    </source>
</evidence>
<dbReference type="Proteomes" id="UP001205965">
    <property type="component" value="Unassembled WGS sequence"/>
</dbReference>
<protein>
    <submittedName>
        <fullName evidence="8">MFS transporter</fullName>
    </submittedName>
</protein>
<evidence type="ECO:0000256" key="2">
    <source>
        <dbReference type="ARBA" id="ARBA00022475"/>
    </source>
</evidence>
<evidence type="ECO:0000256" key="4">
    <source>
        <dbReference type="ARBA" id="ARBA00022989"/>
    </source>
</evidence>
<name>A0ABT2FZC1_9CORY</name>
<feature type="transmembrane region" description="Helical" evidence="6">
    <location>
        <begin position="309"/>
        <end position="332"/>
    </location>
</feature>
<feature type="transmembrane region" description="Helical" evidence="6">
    <location>
        <begin position="218"/>
        <end position="240"/>
    </location>
</feature>
<dbReference type="PANTHER" id="PTHR23513">
    <property type="entry name" value="INTEGRAL MEMBRANE EFFLUX PROTEIN-RELATED"/>
    <property type="match status" value="1"/>
</dbReference>
<dbReference type="Gene3D" id="1.20.1250.20">
    <property type="entry name" value="MFS general substrate transporter like domains"/>
    <property type="match status" value="2"/>
</dbReference>
<keyword evidence="3 6" id="KW-0812">Transmembrane</keyword>
<keyword evidence="5 6" id="KW-0472">Membrane</keyword>
<keyword evidence="2" id="KW-1003">Cell membrane</keyword>
<sequence>MIEVLRNPSYAKLFSAQVIALVGTGLLTVALGLLAFDIAGGNAGVVLGTALTIKMIAYVAVSPVMSALTARLRRKPVLVSADLLRMVVALALPMVDQAWQIYVLIFILQSASATFTPAFQAVIPEVLPDERRYTRALSLSRLAYDLESLLSPVIAAALLTVMVYNNLFLGTALGFLTSTVLVLVTRFPAVPPTEPVPFLDRLTLGARIFWRTPQLRSLLAMNLVVAAASAMVIVNTVVLVQGYLQRSESDVALLLAAYGAGSMIIALVVPWLLDQVAERPVMLTGVGLLPVGLVSVAAAIALPTGPGQWAGLLLVWLALGAATSLVLTPSARLLRRASTEDNRLAVFAAQFSLSHACFLLTYPAAGALGAWMGLSVTALILAGLGLLGTVWAVVAWGPSHESAPTHPSTTTRR</sequence>
<evidence type="ECO:0000256" key="6">
    <source>
        <dbReference type="SAM" id="Phobius"/>
    </source>
</evidence>
<reference evidence="8 9" key="1">
    <citation type="submission" date="2022-08" db="EMBL/GenBank/DDBJ databases">
        <title>YIM 101645 draft genome.</title>
        <authorList>
            <person name="Chen X."/>
        </authorList>
    </citation>
    <scope>NUCLEOTIDE SEQUENCE [LARGE SCALE GENOMIC DNA]</scope>
    <source>
        <strain evidence="8 9">YIM 101645</strain>
    </source>
</reference>
<evidence type="ECO:0000313" key="9">
    <source>
        <dbReference type="Proteomes" id="UP001205965"/>
    </source>
</evidence>